<dbReference type="EMBL" id="GBRH01278454">
    <property type="protein sequence ID" value="JAD19441.1"/>
    <property type="molecule type" value="Transcribed_RNA"/>
</dbReference>
<proteinExistence type="predicted"/>
<name>A0A0A8XZX3_ARUDO</name>
<reference evidence="1" key="2">
    <citation type="journal article" date="2015" name="Data Brief">
        <title>Shoot transcriptome of the giant reed, Arundo donax.</title>
        <authorList>
            <person name="Barrero R.A."/>
            <person name="Guerrero F.D."/>
            <person name="Moolhuijzen P."/>
            <person name="Goolsby J.A."/>
            <person name="Tidwell J."/>
            <person name="Bellgard S.E."/>
            <person name="Bellgard M.I."/>
        </authorList>
    </citation>
    <scope>NUCLEOTIDE SEQUENCE</scope>
    <source>
        <tissue evidence="1">Shoot tissue taken approximately 20 cm above the soil surface</tissue>
    </source>
</reference>
<organism evidence="1">
    <name type="scientific">Arundo donax</name>
    <name type="common">Giant reed</name>
    <name type="synonym">Donax arundinaceus</name>
    <dbReference type="NCBI Taxonomy" id="35708"/>
    <lineage>
        <taxon>Eukaryota</taxon>
        <taxon>Viridiplantae</taxon>
        <taxon>Streptophyta</taxon>
        <taxon>Embryophyta</taxon>
        <taxon>Tracheophyta</taxon>
        <taxon>Spermatophyta</taxon>
        <taxon>Magnoliopsida</taxon>
        <taxon>Liliopsida</taxon>
        <taxon>Poales</taxon>
        <taxon>Poaceae</taxon>
        <taxon>PACMAD clade</taxon>
        <taxon>Arundinoideae</taxon>
        <taxon>Arundineae</taxon>
        <taxon>Arundo</taxon>
    </lineage>
</organism>
<accession>A0A0A8XZX3</accession>
<evidence type="ECO:0000313" key="1">
    <source>
        <dbReference type="EMBL" id="JAD19441.1"/>
    </source>
</evidence>
<protein>
    <submittedName>
        <fullName evidence="1">Uncharacterized protein</fullName>
    </submittedName>
</protein>
<reference evidence="1" key="1">
    <citation type="submission" date="2014-09" db="EMBL/GenBank/DDBJ databases">
        <authorList>
            <person name="Magalhaes I.L.F."/>
            <person name="Oliveira U."/>
            <person name="Santos F.R."/>
            <person name="Vidigal T.H.D.A."/>
            <person name="Brescovit A.D."/>
            <person name="Santos A.J."/>
        </authorList>
    </citation>
    <scope>NUCLEOTIDE SEQUENCE</scope>
    <source>
        <tissue evidence="1">Shoot tissue taken approximately 20 cm above the soil surface</tissue>
    </source>
</reference>
<sequence>MMPNKYKVESVI</sequence>